<evidence type="ECO:0000313" key="3">
    <source>
        <dbReference type="Proteomes" id="UP001162060"/>
    </source>
</evidence>
<protein>
    <recommendedName>
        <fullName evidence="4">Transposase</fullName>
    </recommendedName>
</protein>
<accession>A0AAV1UTL5</accession>
<gene>
    <name evidence="2" type="ORF">PM001_LOCUS21748</name>
</gene>
<dbReference type="AlphaFoldDB" id="A0AAV1UTL5"/>
<dbReference type="EMBL" id="CAKLBY020000224">
    <property type="protein sequence ID" value="CAK7936598.1"/>
    <property type="molecule type" value="Genomic_DNA"/>
</dbReference>
<keyword evidence="1" id="KW-0472">Membrane</keyword>
<sequence length="116" mass="13046">METDEHVKTIRRDGRKGRASFPFATSFLLSLLLGNIGGSRILRRHRLQPGKTGRLVSSHRHDRVAVLWTGVTKYLVQWPGHVEILANVTCTWTCYGARLWGAADERELAMITSCSV</sequence>
<evidence type="ECO:0000313" key="2">
    <source>
        <dbReference type="EMBL" id="CAK7936598.1"/>
    </source>
</evidence>
<proteinExistence type="predicted"/>
<name>A0AAV1UTL5_9STRA</name>
<feature type="transmembrane region" description="Helical" evidence="1">
    <location>
        <begin position="20"/>
        <end position="38"/>
    </location>
</feature>
<keyword evidence="1" id="KW-0812">Transmembrane</keyword>
<keyword evidence="1" id="KW-1133">Transmembrane helix</keyword>
<comment type="caution">
    <text evidence="2">The sequence shown here is derived from an EMBL/GenBank/DDBJ whole genome shotgun (WGS) entry which is preliminary data.</text>
</comment>
<reference evidence="2" key="1">
    <citation type="submission" date="2024-01" db="EMBL/GenBank/DDBJ databases">
        <authorList>
            <person name="Webb A."/>
        </authorList>
    </citation>
    <scope>NUCLEOTIDE SEQUENCE</scope>
    <source>
        <strain evidence="2">Pm1</strain>
    </source>
</reference>
<dbReference type="Proteomes" id="UP001162060">
    <property type="component" value="Unassembled WGS sequence"/>
</dbReference>
<evidence type="ECO:0008006" key="4">
    <source>
        <dbReference type="Google" id="ProtNLM"/>
    </source>
</evidence>
<organism evidence="2 3">
    <name type="scientific">Peronospora matthiolae</name>
    <dbReference type="NCBI Taxonomy" id="2874970"/>
    <lineage>
        <taxon>Eukaryota</taxon>
        <taxon>Sar</taxon>
        <taxon>Stramenopiles</taxon>
        <taxon>Oomycota</taxon>
        <taxon>Peronosporomycetes</taxon>
        <taxon>Peronosporales</taxon>
        <taxon>Peronosporaceae</taxon>
        <taxon>Peronospora</taxon>
    </lineage>
</organism>
<evidence type="ECO:0000256" key="1">
    <source>
        <dbReference type="SAM" id="Phobius"/>
    </source>
</evidence>